<dbReference type="GO" id="GO:0005737">
    <property type="term" value="C:cytoplasm"/>
    <property type="evidence" value="ECO:0007669"/>
    <property type="project" value="TreeGrafter"/>
</dbReference>
<protein>
    <recommendedName>
        <fullName evidence="3">proteasome endopeptidase complex</fullName>
        <ecNumber evidence="3">3.4.25.1</ecNumber>
    </recommendedName>
</protein>
<keyword evidence="7" id="KW-0378">Hydrolase</keyword>
<dbReference type="PRINTS" id="PR00141">
    <property type="entry name" value="PROTEASOME"/>
</dbReference>
<dbReference type="GO" id="GO:0051603">
    <property type="term" value="P:proteolysis involved in protein catabolic process"/>
    <property type="evidence" value="ECO:0007669"/>
    <property type="project" value="InterPro"/>
</dbReference>
<gene>
    <name evidence="12" type="primary">Cnig_chr_I.g3828</name>
    <name evidence="12" type="ORF">B9Z55_003828</name>
</gene>
<evidence type="ECO:0000256" key="7">
    <source>
        <dbReference type="ARBA" id="ARBA00022801"/>
    </source>
</evidence>
<dbReference type="InterPro" id="IPR000243">
    <property type="entry name" value="Pept_T1A_subB"/>
</dbReference>
<comment type="subunit">
    <text evidence="10">The 26S proteasome consists of a 20S proteasome core and two 19S regulatory subunits. The 20S proteasome core is composed of 28 subunits that are arranged in four stacked rings, resulting in a barrel-shaped structure. The two end rings are each formed by seven alpha subunits, and the two central rings are each formed by seven beta subunits. The catalytic chamber with the active sites is on the inside of the barrel.</text>
</comment>
<keyword evidence="9" id="KW-0865">Zymogen</keyword>
<evidence type="ECO:0000256" key="1">
    <source>
        <dbReference type="ARBA" id="ARBA00001198"/>
    </source>
</evidence>
<dbReference type="PANTHER" id="PTHR32194:SF3">
    <property type="entry name" value="PROTEASOME SUBUNIT BETA"/>
    <property type="match status" value="1"/>
</dbReference>
<dbReference type="Pfam" id="PF00227">
    <property type="entry name" value="Proteasome"/>
    <property type="match status" value="1"/>
</dbReference>
<dbReference type="InterPro" id="IPR029055">
    <property type="entry name" value="Ntn_hydrolases_N"/>
</dbReference>
<comment type="caution">
    <text evidence="12">The sequence shown here is derived from an EMBL/GenBank/DDBJ whole genome shotgun (WGS) entry which is preliminary data.</text>
</comment>
<reference evidence="13" key="1">
    <citation type="submission" date="2017-10" db="EMBL/GenBank/DDBJ databases">
        <title>Rapid genome shrinkage in a self-fertile nematode reveals novel sperm competition proteins.</title>
        <authorList>
            <person name="Yin D."/>
            <person name="Schwarz E.M."/>
            <person name="Thomas C.G."/>
            <person name="Felde R.L."/>
            <person name="Korf I.F."/>
            <person name="Cutter A.D."/>
            <person name="Schartner C.M."/>
            <person name="Ralston E.J."/>
            <person name="Meyer B.J."/>
            <person name="Haag E.S."/>
        </authorList>
    </citation>
    <scope>NUCLEOTIDE SEQUENCE [LARGE SCALE GENOMIC DNA]</scope>
    <source>
        <strain evidence="13">JU1422</strain>
    </source>
</reference>
<comment type="catalytic activity">
    <reaction evidence="1">
        <text>Cleavage of peptide bonds with very broad specificity.</text>
        <dbReference type="EC" id="3.4.25.1"/>
    </reaction>
</comment>
<dbReference type="GO" id="GO:0004298">
    <property type="term" value="F:threonine-type endopeptidase activity"/>
    <property type="evidence" value="ECO:0007669"/>
    <property type="project" value="UniProtKB-KW"/>
</dbReference>
<evidence type="ECO:0000256" key="6">
    <source>
        <dbReference type="ARBA" id="ARBA00022698"/>
    </source>
</evidence>
<evidence type="ECO:0000256" key="9">
    <source>
        <dbReference type="ARBA" id="ARBA00023145"/>
    </source>
</evidence>
<dbReference type="PANTHER" id="PTHR32194">
    <property type="entry name" value="METALLOPROTEASE TLDD"/>
    <property type="match status" value="1"/>
</dbReference>
<dbReference type="InterPro" id="IPR023333">
    <property type="entry name" value="Proteasome_suB-type"/>
</dbReference>
<dbReference type="SUPFAM" id="SSF56235">
    <property type="entry name" value="N-terminal nucleophile aminohydrolases (Ntn hydrolases)"/>
    <property type="match status" value="1"/>
</dbReference>
<evidence type="ECO:0000256" key="11">
    <source>
        <dbReference type="PIRSR" id="PIRSR600243-1"/>
    </source>
</evidence>
<dbReference type="EMBL" id="PDUG01000001">
    <property type="protein sequence ID" value="PIC54672.1"/>
    <property type="molecule type" value="Genomic_DNA"/>
</dbReference>
<comment type="subcellular location">
    <subcellularLocation>
        <location evidence="2">Nucleus</location>
    </subcellularLocation>
</comment>
<keyword evidence="13" id="KW-1185">Reference proteome</keyword>
<accession>A0A2G5VSD1</accession>
<evidence type="ECO:0000313" key="13">
    <source>
        <dbReference type="Proteomes" id="UP000230233"/>
    </source>
</evidence>
<dbReference type="AlphaFoldDB" id="A0A2G5VSD1"/>
<dbReference type="Gene3D" id="3.60.20.10">
    <property type="entry name" value="Glutamine Phosphoribosylpyrophosphate, subunit 1, domain 1"/>
    <property type="match status" value="1"/>
</dbReference>
<feature type="active site" description="Nucleophile" evidence="11">
    <location>
        <position position="65"/>
    </location>
</feature>
<keyword evidence="5" id="KW-0645">Protease</keyword>
<keyword evidence="6" id="KW-0888">Threonine protease</keyword>
<evidence type="ECO:0000256" key="2">
    <source>
        <dbReference type="ARBA" id="ARBA00004123"/>
    </source>
</evidence>
<dbReference type="GO" id="GO:0005634">
    <property type="term" value="C:nucleus"/>
    <property type="evidence" value="ECO:0007669"/>
    <property type="project" value="UniProtKB-SubCell"/>
</dbReference>
<evidence type="ECO:0000256" key="4">
    <source>
        <dbReference type="ARBA" id="ARBA00022490"/>
    </source>
</evidence>
<dbReference type="EC" id="3.4.25.1" evidence="3"/>
<dbReference type="STRING" id="1611254.A0A2G5VSD1"/>
<evidence type="ECO:0000256" key="10">
    <source>
        <dbReference type="ARBA" id="ARBA00026071"/>
    </source>
</evidence>
<dbReference type="InterPro" id="IPR001353">
    <property type="entry name" value="Proteasome_sua/b"/>
</dbReference>
<dbReference type="PROSITE" id="PS51476">
    <property type="entry name" value="PROTEASOME_BETA_2"/>
    <property type="match status" value="1"/>
</dbReference>
<proteinExistence type="predicted"/>
<keyword evidence="4" id="KW-0963">Cytoplasm</keyword>
<dbReference type="GO" id="GO:0005839">
    <property type="term" value="C:proteasome core complex"/>
    <property type="evidence" value="ECO:0007669"/>
    <property type="project" value="InterPro"/>
</dbReference>
<evidence type="ECO:0000256" key="8">
    <source>
        <dbReference type="ARBA" id="ARBA00022942"/>
    </source>
</evidence>
<evidence type="ECO:0000256" key="3">
    <source>
        <dbReference type="ARBA" id="ARBA00012039"/>
    </source>
</evidence>
<evidence type="ECO:0000256" key="5">
    <source>
        <dbReference type="ARBA" id="ARBA00022670"/>
    </source>
</evidence>
<keyword evidence="8" id="KW-0647">Proteasome</keyword>
<name>A0A2G5VSD1_9PELO</name>
<dbReference type="Proteomes" id="UP000230233">
    <property type="component" value="Chromosome I"/>
</dbReference>
<dbReference type="OrthoDB" id="37597at2759"/>
<sequence length="500" mass="54677">MWGETFDDFENEEQELAVAKQNLMSEPARADFTFSKLPLGIQPVDFMKTHFAETAGKSMQFRKGTTTLAFVYEPATPNDKGGIIVAVDSRASSGEYISSKSVMKILDIGDRMVATMAGGAADCQFWTRIVAKYCTLYELREKNSITVSAASKYFANVLYGYRGQGLSVGSMVAGYDKEGPQIFKVDSEGDRCQLKLCSVGSGSLNAYGILDNHYKSKMTDEEARKLGLGTVMHTNYGSSGSGGSCSTGQPSQVFLPNTQLDQMSAPTSTAPTSYKMKTAIEGFLWKTLLFPDTASLFVFTNEIVKLEFSVKRVTDWLPNGAQLSTEFSTVGAVGSTEVLFIRSSGKQFYFHAVILAPIKGEYVLKLKIGDVIVFTTPVTVLENLAFWCQVSLPINGQKILAVSGADASRYHYSHAGLFLRTEIGAPNGTFPEFLPAVESAHVLVPITSTSGFEKIRIYSLQSSKYYAGFVYIPHPQVDHLPNEPISLVPIMPTIEFNPPQ</sequence>
<organism evidence="12 13">
    <name type="scientific">Caenorhabditis nigoni</name>
    <dbReference type="NCBI Taxonomy" id="1611254"/>
    <lineage>
        <taxon>Eukaryota</taxon>
        <taxon>Metazoa</taxon>
        <taxon>Ecdysozoa</taxon>
        <taxon>Nematoda</taxon>
        <taxon>Chromadorea</taxon>
        <taxon>Rhabditida</taxon>
        <taxon>Rhabditina</taxon>
        <taxon>Rhabditomorpha</taxon>
        <taxon>Rhabditoidea</taxon>
        <taxon>Rhabditidae</taxon>
        <taxon>Peloderinae</taxon>
        <taxon>Caenorhabditis</taxon>
    </lineage>
</organism>
<evidence type="ECO:0000313" key="12">
    <source>
        <dbReference type="EMBL" id="PIC54672.1"/>
    </source>
</evidence>